<dbReference type="SUPFAM" id="SSF51735">
    <property type="entry name" value="NAD(P)-binding Rossmann-fold domains"/>
    <property type="match status" value="1"/>
</dbReference>
<protein>
    <submittedName>
        <fullName evidence="2">NAD(P)-dependent dehydrogenase (Short-subunit alcohol dehydrogenase family)</fullName>
    </submittedName>
</protein>
<dbReference type="EMBL" id="JACHNB010000001">
    <property type="protein sequence ID" value="MBB4739793.1"/>
    <property type="molecule type" value="Genomic_DNA"/>
</dbReference>
<proteinExistence type="predicted"/>
<sequence length="272" mass="29253">MTQTFVITGSSSGVGLAAAGQLAARGDEVVLVGRDADRLAAAVAQVRQAAGGREPRHFRADFEQLDDVRELAARLLDDYPRIDALANNAGGIINRAHLTVDGHEATMQANHLAPFLLTHLLRERLTGARVVNTASRAHMQGRPGTNFAEDLRSYSSWRSYGASKSANILFAAEAARRWPDVLSVSFHPGVVRTNFGAGRLTRLFYRYAPGLVTPEAAGELLTWLLTTPAGELENGAYYVGHTVTRPAAHARDPKLAADLWDASLTATGLTTE</sequence>
<dbReference type="Gene3D" id="3.40.50.720">
    <property type="entry name" value="NAD(P)-binding Rossmann-like Domain"/>
    <property type="match status" value="1"/>
</dbReference>
<dbReference type="PANTHER" id="PTHR43157">
    <property type="entry name" value="PHOSPHATIDYLINOSITOL-GLYCAN BIOSYNTHESIS CLASS F PROTEIN-RELATED"/>
    <property type="match status" value="1"/>
</dbReference>
<evidence type="ECO:0000313" key="2">
    <source>
        <dbReference type="EMBL" id="MBB4739793.1"/>
    </source>
</evidence>
<dbReference type="RefSeq" id="WP_185040290.1">
    <property type="nucleotide sequence ID" value="NZ_BAABFG010000005.1"/>
</dbReference>
<dbReference type="PRINTS" id="PR00081">
    <property type="entry name" value="GDHRDH"/>
</dbReference>
<evidence type="ECO:0000313" key="3">
    <source>
        <dbReference type="Proteomes" id="UP000546162"/>
    </source>
</evidence>
<dbReference type="GO" id="GO:0016491">
    <property type="term" value="F:oxidoreductase activity"/>
    <property type="evidence" value="ECO:0007669"/>
    <property type="project" value="UniProtKB-KW"/>
</dbReference>
<dbReference type="AlphaFoldDB" id="A0A7W7GWX4"/>
<name>A0A7W7GWX4_9ACTN</name>
<dbReference type="PANTHER" id="PTHR43157:SF31">
    <property type="entry name" value="PHOSPHATIDYLINOSITOL-GLYCAN BIOSYNTHESIS CLASS F PROTEIN"/>
    <property type="match status" value="1"/>
</dbReference>
<dbReference type="Proteomes" id="UP000546162">
    <property type="component" value="Unassembled WGS sequence"/>
</dbReference>
<keyword evidence="1" id="KW-0560">Oxidoreductase</keyword>
<keyword evidence="3" id="KW-1185">Reference proteome</keyword>
<accession>A0A7W7GWX4</accession>
<organism evidence="2 3">
    <name type="scientific">Actinoplanes octamycinicus</name>
    <dbReference type="NCBI Taxonomy" id="135948"/>
    <lineage>
        <taxon>Bacteria</taxon>
        <taxon>Bacillati</taxon>
        <taxon>Actinomycetota</taxon>
        <taxon>Actinomycetes</taxon>
        <taxon>Micromonosporales</taxon>
        <taxon>Micromonosporaceae</taxon>
        <taxon>Actinoplanes</taxon>
    </lineage>
</organism>
<evidence type="ECO:0000256" key="1">
    <source>
        <dbReference type="ARBA" id="ARBA00023002"/>
    </source>
</evidence>
<comment type="caution">
    <text evidence="2">The sequence shown here is derived from an EMBL/GenBank/DDBJ whole genome shotgun (WGS) entry which is preliminary data.</text>
</comment>
<dbReference type="InterPro" id="IPR036291">
    <property type="entry name" value="NAD(P)-bd_dom_sf"/>
</dbReference>
<gene>
    <name evidence="2" type="ORF">BJY16_003252</name>
</gene>
<dbReference type="InterPro" id="IPR002347">
    <property type="entry name" value="SDR_fam"/>
</dbReference>
<dbReference type="Pfam" id="PF00106">
    <property type="entry name" value="adh_short"/>
    <property type="match status" value="1"/>
</dbReference>
<reference evidence="2 3" key="1">
    <citation type="submission" date="2020-08" db="EMBL/GenBank/DDBJ databases">
        <title>Sequencing the genomes of 1000 actinobacteria strains.</title>
        <authorList>
            <person name="Klenk H.-P."/>
        </authorList>
    </citation>
    <scope>NUCLEOTIDE SEQUENCE [LARGE SCALE GENOMIC DNA]</scope>
    <source>
        <strain evidence="2 3">DSM 45809</strain>
    </source>
</reference>